<feature type="domain" description="Cathepsin propeptide inhibitor" evidence="5">
    <location>
        <begin position="52"/>
        <end position="108"/>
    </location>
</feature>
<dbReference type="Pfam" id="PF08246">
    <property type="entry name" value="Inhibitor_I29"/>
    <property type="match status" value="1"/>
</dbReference>
<gene>
    <name evidence="6" type="ORF">C2S53_004366</name>
</gene>
<dbReference type="GO" id="GO:0008234">
    <property type="term" value="F:cysteine-type peptidase activity"/>
    <property type="evidence" value="ECO:0007669"/>
    <property type="project" value="InterPro"/>
</dbReference>
<evidence type="ECO:0000259" key="5">
    <source>
        <dbReference type="SMART" id="SM00848"/>
    </source>
</evidence>
<evidence type="ECO:0000256" key="2">
    <source>
        <dbReference type="ARBA" id="ARBA00023157"/>
    </source>
</evidence>
<dbReference type="GO" id="GO:0006508">
    <property type="term" value="P:proteolysis"/>
    <property type="evidence" value="ECO:0007669"/>
    <property type="project" value="UniProtKB-KW"/>
</dbReference>
<evidence type="ECO:0000313" key="6">
    <source>
        <dbReference type="EMBL" id="KAH6756105.1"/>
    </source>
</evidence>
<dbReference type="CDD" id="cd02248">
    <property type="entry name" value="Peptidase_C1A"/>
    <property type="match status" value="1"/>
</dbReference>
<evidence type="ECO:0000313" key="7">
    <source>
        <dbReference type="Proteomes" id="UP001190926"/>
    </source>
</evidence>
<keyword evidence="2" id="KW-1015">Disulfide bond</keyword>
<sequence>MSPAARLAFLGFLLFVVAAAMSFQFSAAAADADVHIFQGVDDSKLFAADEQFISFQRKYGKVYATQEEHDYRFSVFKANLNRVRRHQLLDPNAFHGVTKFFDFTPREFRRQFLADVKRRPSDANMAPILPTDNLPNNFDWRDHGAVTPVKDQSSSCGSSWAFSTTGALEGANFVATGRFANLSQPLDCDHESHQQQKDSYDSGCSVGLMNSSFDFSLVSVDEGQIAANLVKNGPLAVGMNADFLQTYVRGISCPYICSKRYLNHGALLVGYGRQASYYPNQLKETAYWMMKNSWGENWGENGYYRICRDNIYRNVCGVNSMVSTVTTPH</sequence>
<comment type="caution">
    <text evidence="6">The sequence shown here is derived from an EMBL/GenBank/DDBJ whole genome shotgun (WGS) entry which is preliminary data.</text>
</comment>
<dbReference type="AlphaFoldDB" id="A0AAD4NXH0"/>
<dbReference type="SMART" id="SM00848">
    <property type="entry name" value="Inhibitor_I29"/>
    <property type="match status" value="1"/>
</dbReference>
<keyword evidence="7" id="KW-1185">Reference proteome</keyword>
<dbReference type="PRINTS" id="PR00705">
    <property type="entry name" value="PAPAIN"/>
</dbReference>
<evidence type="ECO:0000256" key="1">
    <source>
        <dbReference type="ARBA" id="ARBA00008455"/>
    </source>
</evidence>
<organism evidence="6 7">
    <name type="scientific">Perilla frutescens var. hirtella</name>
    <name type="common">Perilla citriodora</name>
    <name type="synonym">Perilla setoyensis</name>
    <dbReference type="NCBI Taxonomy" id="608512"/>
    <lineage>
        <taxon>Eukaryota</taxon>
        <taxon>Viridiplantae</taxon>
        <taxon>Streptophyta</taxon>
        <taxon>Embryophyta</taxon>
        <taxon>Tracheophyta</taxon>
        <taxon>Spermatophyta</taxon>
        <taxon>Magnoliopsida</taxon>
        <taxon>eudicotyledons</taxon>
        <taxon>Gunneridae</taxon>
        <taxon>Pentapetalae</taxon>
        <taxon>asterids</taxon>
        <taxon>lamiids</taxon>
        <taxon>Lamiales</taxon>
        <taxon>Lamiaceae</taxon>
        <taxon>Nepetoideae</taxon>
        <taxon>Elsholtzieae</taxon>
        <taxon>Perilla</taxon>
    </lineage>
</organism>
<dbReference type="InterPro" id="IPR013128">
    <property type="entry name" value="Peptidase_C1A"/>
</dbReference>
<dbReference type="Proteomes" id="UP001190926">
    <property type="component" value="Unassembled WGS sequence"/>
</dbReference>
<protein>
    <submittedName>
        <fullName evidence="6">Papain family cysteine protease</fullName>
    </submittedName>
</protein>
<dbReference type="Gene3D" id="3.90.70.10">
    <property type="entry name" value="Cysteine proteinases"/>
    <property type="match status" value="2"/>
</dbReference>
<keyword evidence="6" id="KW-0645">Protease</keyword>
<proteinExistence type="inferred from homology"/>
<dbReference type="SMART" id="SM00645">
    <property type="entry name" value="Pept_C1"/>
    <property type="match status" value="1"/>
</dbReference>
<evidence type="ECO:0000259" key="4">
    <source>
        <dbReference type="SMART" id="SM00645"/>
    </source>
</evidence>
<dbReference type="InterPro" id="IPR000668">
    <property type="entry name" value="Peptidase_C1A_C"/>
</dbReference>
<name>A0AAD4NXH0_PERFH</name>
<reference evidence="6 7" key="1">
    <citation type="journal article" date="2021" name="Nat. Commun.">
        <title>Incipient diploidization of the medicinal plant Perilla within 10,000 years.</title>
        <authorList>
            <person name="Zhang Y."/>
            <person name="Shen Q."/>
            <person name="Leng L."/>
            <person name="Zhang D."/>
            <person name="Chen S."/>
            <person name="Shi Y."/>
            <person name="Ning Z."/>
            <person name="Chen S."/>
        </authorList>
    </citation>
    <scope>NUCLEOTIDE SEQUENCE [LARGE SCALE GENOMIC DNA]</scope>
    <source>
        <strain evidence="7">cv. PC099</strain>
    </source>
</reference>
<dbReference type="EMBL" id="SDAM02029567">
    <property type="protein sequence ID" value="KAH6756105.1"/>
    <property type="molecule type" value="Genomic_DNA"/>
</dbReference>
<dbReference type="InterPro" id="IPR039417">
    <property type="entry name" value="Peptidase_C1A_papain-like"/>
</dbReference>
<comment type="similarity">
    <text evidence="1">Belongs to the peptidase C1 family.</text>
</comment>
<dbReference type="InterPro" id="IPR038765">
    <property type="entry name" value="Papain-like_cys_pep_sf"/>
</dbReference>
<accession>A0AAD4NXH0</accession>
<dbReference type="InterPro" id="IPR013201">
    <property type="entry name" value="Prot_inhib_I29"/>
</dbReference>
<dbReference type="SUPFAM" id="SSF54001">
    <property type="entry name" value="Cysteine proteinases"/>
    <property type="match status" value="1"/>
</dbReference>
<evidence type="ECO:0000256" key="3">
    <source>
        <dbReference type="SAM" id="SignalP"/>
    </source>
</evidence>
<keyword evidence="3" id="KW-0732">Signal</keyword>
<feature type="signal peptide" evidence="3">
    <location>
        <begin position="1"/>
        <end position="19"/>
    </location>
</feature>
<feature type="chain" id="PRO_5042268193" evidence="3">
    <location>
        <begin position="20"/>
        <end position="329"/>
    </location>
</feature>
<dbReference type="PANTHER" id="PTHR12411">
    <property type="entry name" value="CYSTEINE PROTEASE FAMILY C1-RELATED"/>
    <property type="match status" value="1"/>
</dbReference>
<feature type="domain" description="Peptidase C1A papain C-terminal" evidence="4">
    <location>
        <begin position="134"/>
        <end position="326"/>
    </location>
</feature>
<dbReference type="Pfam" id="PF00112">
    <property type="entry name" value="Peptidase_C1"/>
    <property type="match status" value="2"/>
</dbReference>
<keyword evidence="6" id="KW-0378">Hydrolase</keyword>